<comment type="caution">
    <text evidence="3">The sequence shown here is derived from an EMBL/GenBank/DDBJ whole genome shotgun (WGS) entry which is preliminary data.</text>
</comment>
<feature type="region of interest" description="Disordered" evidence="1">
    <location>
        <begin position="36"/>
        <end position="59"/>
    </location>
</feature>
<dbReference type="AlphaFoldDB" id="A0AAD7GWA7"/>
<dbReference type="Proteomes" id="UP001221757">
    <property type="component" value="Unassembled WGS sequence"/>
</dbReference>
<dbReference type="EMBL" id="JARKIE010000006">
    <property type="protein sequence ID" value="KAJ7706704.1"/>
    <property type="molecule type" value="Genomic_DNA"/>
</dbReference>
<keyword evidence="4" id="KW-1185">Reference proteome</keyword>
<feature type="signal peptide" evidence="2">
    <location>
        <begin position="1"/>
        <end position="24"/>
    </location>
</feature>
<proteinExistence type="predicted"/>
<evidence type="ECO:0000313" key="3">
    <source>
        <dbReference type="EMBL" id="KAJ7706704.1"/>
    </source>
</evidence>
<name>A0AAD7GWA7_MYCRO</name>
<keyword evidence="2" id="KW-0732">Signal</keyword>
<organism evidence="3 4">
    <name type="scientific">Mycena rosella</name>
    <name type="common">Pink bonnet</name>
    <name type="synonym">Agaricus rosellus</name>
    <dbReference type="NCBI Taxonomy" id="1033263"/>
    <lineage>
        <taxon>Eukaryota</taxon>
        <taxon>Fungi</taxon>
        <taxon>Dikarya</taxon>
        <taxon>Basidiomycota</taxon>
        <taxon>Agaricomycotina</taxon>
        <taxon>Agaricomycetes</taxon>
        <taxon>Agaricomycetidae</taxon>
        <taxon>Agaricales</taxon>
        <taxon>Marasmiineae</taxon>
        <taxon>Mycenaceae</taxon>
        <taxon>Mycena</taxon>
    </lineage>
</organism>
<sequence>MHVVRGRLLCPCIWRVYVFPPALADVPALYKSAKKKLKRPRSFPMAASGPAPSERPSPRTTWHYASMSVNPRSLEFPRPRVRRATFL</sequence>
<gene>
    <name evidence="3" type="ORF">B0H17DRAFT_569122</name>
</gene>
<feature type="chain" id="PRO_5042179531" description="Secreted protein" evidence="2">
    <location>
        <begin position="25"/>
        <end position="87"/>
    </location>
</feature>
<protein>
    <recommendedName>
        <fullName evidence="5">Secreted protein</fullName>
    </recommendedName>
</protein>
<evidence type="ECO:0000313" key="4">
    <source>
        <dbReference type="Proteomes" id="UP001221757"/>
    </source>
</evidence>
<evidence type="ECO:0008006" key="5">
    <source>
        <dbReference type="Google" id="ProtNLM"/>
    </source>
</evidence>
<evidence type="ECO:0000256" key="2">
    <source>
        <dbReference type="SAM" id="SignalP"/>
    </source>
</evidence>
<reference evidence="3" key="1">
    <citation type="submission" date="2023-03" db="EMBL/GenBank/DDBJ databases">
        <title>Massive genome expansion in bonnet fungi (Mycena s.s.) driven by repeated elements and novel gene families across ecological guilds.</title>
        <authorList>
            <consortium name="Lawrence Berkeley National Laboratory"/>
            <person name="Harder C.B."/>
            <person name="Miyauchi S."/>
            <person name="Viragh M."/>
            <person name="Kuo A."/>
            <person name="Thoen E."/>
            <person name="Andreopoulos B."/>
            <person name="Lu D."/>
            <person name="Skrede I."/>
            <person name="Drula E."/>
            <person name="Henrissat B."/>
            <person name="Morin E."/>
            <person name="Kohler A."/>
            <person name="Barry K."/>
            <person name="LaButti K."/>
            <person name="Morin E."/>
            <person name="Salamov A."/>
            <person name="Lipzen A."/>
            <person name="Mereny Z."/>
            <person name="Hegedus B."/>
            <person name="Baldrian P."/>
            <person name="Stursova M."/>
            <person name="Weitz H."/>
            <person name="Taylor A."/>
            <person name="Grigoriev I.V."/>
            <person name="Nagy L.G."/>
            <person name="Martin F."/>
            <person name="Kauserud H."/>
        </authorList>
    </citation>
    <scope>NUCLEOTIDE SEQUENCE</scope>
    <source>
        <strain evidence="3">CBHHK067</strain>
    </source>
</reference>
<accession>A0AAD7GWA7</accession>
<evidence type="ECO:0000256" key="1">
    <source>
        <dbReference type="SAM" id="MobiDB-lite"/>
    </source>
</evidence>